<evidence type="ECO:0000313" key="3">
    <source>
        <dbReference type="Proteomes" id="UP000431901"/>
    </source>
</evidence>
<feature type="domain" description="Helix-turn-helix" evidence="1">
    <location>
        <begin position="13"/>
        <end position="63"/>
    </location>
</feature>
<dbReference type="InterPro" id="IPR009061">
    <property type="entry name" value="DNA-bd_dom_put_sf"/>
</dbReference>
<dbReference type="AlphaFoldDB" id="A0A6I4WAG7"/>
<gene>
    <name evidence="2" type="ORF">GQ466_13575</name>
</gene>
<dbReference type="SUPFAM" id="SSF46955">
    <property type="entry name" value="Putative DNA-binding domain"/>
    <property type="match status" value="1"/>
</dbReference>
<dbReference type="InterPro" id="IPR041657">
    <property type="entry name" value="HTH_17"/>
</dbReference>
<sequence length="112" mass="12237">MAKKSKEPQQPTLYTPAEVANFFRVDPKTVTRWARSGTLNPVTLPSGHRRYHAEEIHELLQGKSATAPENDVDPAEEPRLAVTGRARAVLRGVVRDYFDGDAGAAIRVLSGG</sequence>
<reference evidence="2 3" key="1">
    <citation type="submission" date="2019-12" db="EMBL/GenBank/DDBJ databases">
        <title>Nocardia macrotermitis sp. nov. and Nocardia aurantia sp. nov., isolated from the gut of the fungus growing-termite Macrotermes natalensis.</title>
        <authorList>
            <person name="Christine B."/>
            <person name="Rene B."/>
        </authorList>
    </citation>
    <scope>NUCLEOTIDE SEQUENCE [LARGE SCALE GENOMIC DNA]</scope>
    <source>
        <strain evidence="2 3">DSM 102126</strain>
    </source>
</reference>
<keyword evidence="3" id="KW-1185">Reference proteome</keyword>
<dbReference type="OrthoDB" id="3393149at2"/>
<comment type="caution">
    <text evidence="2">The sequence shown here is derived from an EMBL/GenBank/DDBJ whole genome shotgun (WGS) entry which is preliminary data.</text>
</comment>
<protein>
    <submittedName>
        <fullName evidence="2">Helix-turn-helix domain-containing protein</fullName>
    </submittedName>
</protein>
<evidence type="ECO:0000313" key="2">
    <source>
        <dbReference type="EMBL" id="MXQ65066.1"/>
    </source>
</evidence>
<dbReference type="Pfam" id="PF12728">
    <property type="entry name" value="HTH_17"/>
    <property type="match status" value="1"/>
</dbReference>
<dbReference type="EMBL" id="WUTW01000002">
    <property type="protein sequence ID" value="MXQ65066.1"/>
    <property type="molecule type" value="Genomic_DNA"/>
</dbReference>
<name>A0A6I4WAG7_9ACTN</name>
<dbReference type="Proteomes" id="UP000431901">
    <property type="component" value="Unassembled WGS sequence"/>
</dbReference>
<dbReference type="Gene3D" id="1.10.1660.10">
    <property type="match status" value="1"/>
</dbReference>
<organism evidence="2 3">
    <name type="scientific">Actinomadura rayongensis</name>
    <dbReference type="NCBI Taxonomy" id="1429076"/>
    <lineage>
        <taxon>Bacteria</taxon>
        <taxon>Bacillati</taxon>
        <taxon>Actinomycetota</taxon>
        <taxon>Actinomycetes</taxon>
        <taxon>Streptosporangiales</taxon>
        <taxon>Thermomonosporaceae</taxon>
        <taxon>Actinomadura</taxon>
    </lineage>
</organism>
<accession>A0A6I4WAG7</accession>
<proteinExistence type="predicted"/>
<evidence type="ECO:0000259" key="1">
    <source>
        <dbReference type="Pfam" id="PF12728"/>
    </source>
</evidence>